<evidence type="ECO:0000259" key="8">
    <source>
        <dbReference type="Pfam" id="PF00535"/>
    </source>
</evidence>
<sequence length="313" mass="35173">MDCIIGSKPIISVVSPVYQAEELVGILLKRLDEALHFWPGTYEVILVDDGSTDRSWQLIEQHAALDSRVRGLRLSRNFGQHHAITAGLDLSQGEWVIVMDCDLQDQPEEIERLYAKALEGYDVVLACRQDRQDSWLTRSLSRAFYATLSYLTGTRQEYQVANFGIYHRRVVEVVGQLRESIRYFPTMVRWAGFRQALLPVAHARSHRPASTSYTLARRVRLATDVMLAYSDKPLRLTAYLGLLLAGGAFVLGLVTLVRWLLGYITVPGYASLFISISFFSGLILLGLGVVGLYVGKTFEGVRNRPLYVVAQTT</sequence>
<keyword evidence="6 7" id="KW-0472">Membrane</keyword>
<dbReference type="InterPro" id="IPR001173">
    <property type="entry name" value="Glyco_trans_2-like"/>
</dbReference>
<dbReference type="RefSeq" id="WP_149070093.1">
    <property type="nucleotide sequence ID" value="NZ_VTHL01000004.1"/>
</dbReference>
<proteinExistence type="predicted"/>
<dbReference type="GO" id="GO:0005886">
    <property type="term" value="C:plasma membrane"/>
    <property type="evidence" value="ECO:0007669"/>
    <property type="project" value="TreeGrafter"/>
</dbReference>
<feature type="transmembrane region" description="Helical" evidence="7">
    <location>
        <begin position="236"/>
        <end position="260"/>
    </location>
</feature>
<evidence type="ECO:0000256" key="5">
    <source>
        <dbReference type="ARBA" id="ARBA00022989"/>
    </source>
</evidence>
<comment type="subcellular location">
    <subcellularLocation>
        <location evidence="1">Membrane</location>
        <topology evidence="1">Multi-pass membrane protein</topology>
    </subcellularLocation>
</comment>
<accession>A0A5D6V7Q5</accession>
<dbReference type="InterPro" id="IPR050256">
    <property type="entry name" value="Glycosyltransferase_2"/>
</dbReference>
<evidence type="ECO:0000313" key="9">
    <source>
        <dbReference type="EMBL" id="TYZ11913.1"/>
    </source>
</evidence>
<organism evidence="9 10">
    <name type="scientific">Hymenobacter lutimineralis</name>
    <dbReference type="NCBI Taxonomy" id="2606448"/>
    <lineage>
        <taxon>Bacteria</taxon>
        <taxon>Pseudomonadati</taxon>
        <taxon>Bacteroidota</taxon>
        <taxon>Cytophagia</taxon>
        <taxon>Cytophagales</taxon>
        <taxon>Hymenobacteraceae</taxon>
        <taxon>Hymenobacter</taxon>
    </lineage>
</organism>
<dbReference type="Gene3D" id="3.90.550.10">
    <property type="entry name" value="Spore Coat Polysaccharide Biosynthesis Protein SpsA, Chain A"/>
    <property type="match status" value="1"/>
</dbReference>
<dbReference type="AlphaFoldDB" id="A0A5D6V7Q5"/>
<dbReference type="PANTHER" id="PTHR48090:SF1">
    <property type="entry name" value="PROPHAGE BACTOPRENOL GLUCOSYL TRANSFERASE HOMOLOG"/>
    <property type="match status" value="1"/>
</dbReference>
<reference evidence="9 10" key="1">
    <citation type="submission" date="2019-08" db="EMBL/GenBank/DDBJ databases">
        <authorList>
            <person name="Seo M.-J."/>
        </authorList>
    </citation>
    <scope>NUCLEOTIDE SEQUENCE [LARGE SCALE GENOMIC DNA]</scope>
    <source>
        <strain evidence="9 10">KIGAM108</strain>
    </source>
</reference>
<dbReference type="CDD" id="cd04187">
    <property type="entry name" value="DPM1_like_bac"/>
    <property type="match status" value="1"/>
</dbReference>
<keyword evidence="4 7" id="KW-0812">Transmembrane</keyword>
<dbReference type="InterPro" id="IPR029044">
    <property type="entry name" value="Nucleotide-diphossugar_trans"/>
</dbReference>
<gene>
    <name evidence="9" type="ORF">FY528_06055</name>
</gene>
<dbReference type="GO" id="GO:0016757">
    <property type="term" value="F:glycosyltransferase activity"/>
    <property type="evidence" value="ECO:0007669"/>
    <property type="project" value="UniProtKB-KW"/>
</dbReference>
<feature type="transmembrane region" description="Helical" evidence="7">
    <location>
        <begin position="272"/>
        <end position="294"/>
    </location>
</feature>
<evidence type="ECO:0000256" key="2">
    <source>
        <dbReference type="ARBA" id="ARBA00022676"/>
    </source>
</evidence>
<keyword evidence="3 9" id="KW-0808">Transferase</keyword>
<dbReference type="PANTHER" id="PTHR48090">
    <property type="entry name" value="UNDECAPRENYL-PHOSPHATE 4-DEOXY-4-FORMAMIDO-L-ARABINOSE TRANSFERASE-RELATED"/>
    <property type="match status" value="1"/>
</dbReference>
<evidence type="ECO:0000256" key="3">
    <source>
        <dbReference type="ARBA" id="ARBA00022679"/>
    </source>
</evidence>
<name>A0A5D6V7Q5_9BACT</name>
<dbReference type="Pfam" id="PF00535">
    <property type="entry name" value="Glycos_transf_2"/>
    <property type="match status" value="1"/>
</dbReference>
<dbReference type="EMBL" id="VTHL01000004">
    <property type="protein sequence ID" value="TYZ11913.1"/>
    <property type="molecule type" value="Genomic_DNA"/>
</dbReference>
<keyword evidence="2" id="KW-0328">Glycosyltransferase</keyword>
<protein>
    <submittedName>
        <fullName evidence="9">Glycosyltransferase family 2 protein</fullName>
    </submittedName>
</protein>
<dbReference type="Proteomes" id="UP000322791">
    <property type="component" value="Unassembled WGS sequence"/>
</dbReference>
<feature type="domain" description="Glycosyltransferase 2-like" evidence="8">
    <location>
        <begin position="12"/>
        <end position="169"/>
    </location>
</feature>
<evidence type="ECO:0000313" key="10">
    <source>
        <dbReference type="Proteomes" id="UP000322791"/>
    </source>
</evidence>
<evidence type="ECO:0000256" key="1">
    <source>
        <dbReference type="ARBA" id="ARBA00004141"/>
    </source>
</evidence>
<comment type="caution">
    <text evidence="9">The sequence shown here is derived from an EMBL/GenBank/DDBJ whole genome shotgun (WGS) entry which is preliminary data.</text>
</comment>
<keyword evidence="10" id="KW-1185">Reference proteome</keyword>
<evidence type="ECO:0000256" key="7">
    <source>
        <dbReference type="SAM" id="Phobius"/>
    </source>
</evidence>
<evidence type="ECO:0000256" key="4">
    <source>
        <dbReference type="ARBA" id="ARBA00022692"/>
    </source>
</evidence>
<evidence type="ECO:0000256" key="6">
    <source>
        <dbReference type="ARBA" id="ARBA00023136"/>
    </source>
</evidence>
<keyword evidence="5 7" id="KW-1133">Transmembrane helix</keyword>
<dbReference type="SUPFAM" id="SSF53448">
    <property type="entry name" value="Nucleotide-diphospho-sugar transferases"/>
    <property type="match status" value="1"/>
</dbReference>